<keyword evidence="13" id="KW-1185">Reference proteome</keyword>
<dbReference type="GO" id="GO:0004109">
    <property type="term" value="F:coproporphyrinogen oxidase activity"/>
    <property type="evidence" value="ECO:0007669"/>
    <property type="project" value="UniProtKB-UniRule"/>
</dbReference>
<feature type="binding site" evidence="11">
    <location>
        <begin position="110"/>
        <end position="112"/>
    </location>
    <ligand>
        <name>substrate</name>
    </ligand>
</feature>
<comment type="catalytic activity">
    <reaction evidence="9 11">
        <text>coproporphyrinogen III + O2 + 2 H(+) = protoporphyrinogen IX + 2 CO2 + 2 H2O</text>
        <dbReference type="Rhea" id="RHEA:18257"/>
        <dbReference type="ChEBI" id="CHEBI:15377"/>
        <dbReference type="ChEBI" id="CHEBI:15378"/>
        <dbReference type="ChEBI" id="CHEBI:15379"/>
        <dbReference type="ChEBI" id="CHEBI:16526"/>
        <dbReference type="ChEBI" id="CHEBI:57307"/>
        <dbReference type="ChEBI" id="CHEBI:57309"/>
        <dbReference type="EC" id="1.3.3.3"/>
    </reaction>
</comment>
<reference evidence="12 13" key="1">
    <citation type="submission" date="2020-08" db="EMBL/GenBank/DDBJ databases">
        <title>Genomic Encyclopedia of Type Strains, Phase III (KMG-III): the genomes of soil and plant-associated and newly described type strains.</title>
        <authorList>
            <person name="Whitman W."/>
        </authorList>
    </citation>
    <scope>NUCLEOTIDE SEQUENCE [LARGE SCALE GENOMIC DNA]</scope>
    <source>
        <strain evidence="12 13">CECT 7282</strain>
    </source>
</reference>
<dbReference type="NCBIfam" id="NF003727">
    <property type="entry name" value="PRK05330.1"/>
    <property type="match status" value="1"/>
</dbReference>
<feature type="region of interest" description="Important for dimerization" evidence="11">
    <location>
        <begin position="242"/>
        <end position="277"/>
    </location>
</feature>
<dbReference type="GO" id="GO:0046872">
    <property type="term" value="F:metal ion binding"/>
    <property type="evidence" value="ECO:0007669"/>
    <property type="project" value="UniProtKB-KW"/>
</dbReference>
<feature type="site" description="Important for dimerization" evidence="11">
    <location>
        <position position="177"/>
    </location>
</feature>
<dbReference type="FunFam" id="3.40.1500.10:FF:000001">
    <property type="entry name" value="Oxygen-dependent coproporphyrinogen-III oxidase"/>
    <property type="match status" value="1"/>
</dbReference>
<evidence type="ECO:0000256" key="3">
    <source>
        <dbReference type="ARBA" id="ARBA00010644"/>
    </source>
</evidence>
<feature type="binding site" evidence="11">
    <location>
        <position position="147"/>
    </location>
    <ligand>
        <name>a divalent metal cation</name>
        <dbReference type="ChEBI" id="CHEBI:60240"/>
    </ligand>
</feature>
<name>A0A839V6W8_9GAMM</name>
<evidence type="ECO:0000256" key="11">
    <source>
        <dbReference type="HAMAP-Rule" id="MF_00333"/>
    </source>
</evidence>
<proteinExistence type="inferred from homology"/>
<evidence type="ECO:0000256" key="4">
    <source>
        <dbReference type="ARBA" id="ARBA00011738"/>
    </source>
</evidence>
<feature type="binding site" evidence="11">
    <location>
        <position position="94"/>
    </location>
    <ligand>
        <name>substrate</name>
    </ligand>
</feature>
<dbReference type="InterPro" id="IPR001260">
    <property type="entry name" value="Coprogen_oxidase_aer"/>
</dbReference>
<feature type="binding site" evidence="11">
    <location>
        <position position="177"/>
    </location>
    <ligand>
        <name>a divalent metal cation</name>
        <dbReference type="ChEBI" id="CHEBI:60240"/>
    </ligand>
</feature>
<dbReference type="PRINTS" id="PR00073">
    <property type="entry name" value="COPRGNOXDASE"/>
</dbReference>
<keyword evidence="6 11" id="KW-0560">Oxidoreductase</keyword>
<comment type="caution">
    <text evidence="12">The sequence shown here is derived from an EMBL/GenBank/DDBJ whole genome shotgun (WGS) entry which is preliminary data.</text>
</comment>
<evidence type="ECO:0000256" key="8">
    <source>
        <dbReference type="ARBA" id="ARBA00023244"/>
    </source>
</evidence>
<dbReference type="Proteomes" id="UP000547614">
    <property type="component" value="Unassembled WGS sequence"/>
</dbReference>
<dbReference type="GO" id="GO:0006782">
    <property type="term" value="P:protoporphyrinogen IX biosynthetic process"/>
    <property type="evidence" value="ECO:0007669"/>
    <property type="project" value="UniProtKB-UniRule"/>
</dbReference>
<dbReference type="SUPFAM" id="SSF102886">
    <property type="entry name" value="Coproporphyrinogen III oxidase"/>
    <property type="match status" value="1"/>
</dbReference>
<evidence type="ECO:0000313" key="13">
    <source>
        <dbReference type="Proteomes" id="UP000547614"/>
    </source>
</evidence>
<accession>A0A839V6W8</accession>
<sequence length="310" mass="35523">MAHAHLDDVKTYLLDLQDRLCEALAAEDGRAGFREDTWQREQGGGGRSRVIEEGAIFEKGGVNFSHVYGATLPPSATAARPELVGRGFHAVGVSWVMHPHNPHVPTSHGNVRFLIAEKAGEPPVWWFGGGYDLTPFYPVHEDVQHWHRVARDACAPFGDNVYPRYKAWCDDYFYLKHRDETRGVGGLFFDDLNEGGFARCFAFQQAVGDSFLDAYLPIVRRRRDTPYGERERDFQLYRRGRYVEFNLVWDRGTLFGLQSGGRTESILMSMPPLARWTYDWQPEPGSPEARLYDHYLRPRDWLGETPQETP</sequence>
<evidence type="ECO:0000256" key="2">
    <source>
        <dbReference type="ARBA" id="ARBA00005168"/>
    </source>
</evidence>
<dbReference type="GO" id="GO:0005737">
    <property type="term" value="C:cytoplasm"/>
    <property type="evidence" value="ECO:0007669"/>
    <property type="project" value="UniProtKB-SubCell"/>
</dbReference>
<dbReference type="Pfam" id="PF01218">
    <property type="entry name" value="Coprogen_oxidas"/>
    <property type="match status" value="1"/>
</dbReference>
<keyword evidence="8 11" id="KW-0627">Porphyrin biosynthesis</keyword>
<dbReference type="PROSITE" id="PS01021">
    <property type="entry name" value="COPROGEN_OXIDASE"/>
    <property type="match status" value="1"/>
</dbReference>
<dbReference type="PANTHER" id="PTHR10755:SF0">
    <property type="entry name" value="OXYGEN-DEPENDENT COPROPORPHYRINOGEN-III OXIDASE, MITOCHONDRIAL"/>
    <property type="match status" value="1"/>
</dbReference>
<dbReference type="PANTHER" id="PTHR10755">
    <property type="entry name" value="COPROPORPHYRINOGEN III OXIDASE, MITOCHONDRIAL"/>
    <property type="match status" value="1"/>
</dbReference>
<dbReference type="EMBL" id="JACHXP010000013">
    <property type="protein sequence ID" value="MBB3191423.1"/>
    <property type="molecule type" value="Genomic_DNA"/>
</dbReference>
<comment type="subcellular location">
    <subcellularLocation>
        <location evidence="1 11">Cytoplasm</location>
    </subcellularLocation>
</comment>
<dbReference type="InterPro" id="IPR018375">
    <property type="entry name" value="Coprogen_oxidase_CS"/>
</dbReference>
<feature type="active site" description="Proton donor" evidence="11">
    <location>
        <position position="108"/>
    </location>
</feature>
<dbReference type="GO" id="GO:0042803">
    <property type="term" value="F:protein homodimerization activity"/>
    <property type="evidence" value="ECO:0007669"/>
    <property type="project" value="UniProtKB-UniRule"/>
</dbReference>
<organism evidence="12 13">
    <name type="scientific">Halomonas cerina</name>
    <dbReference type="NCBI Taxonomy" id="447424"/>
    <lineage>
        <taxon>Bacteria</taxon>
        <taxon>Pseudomonadati</taxon>
        <taxon>Pseudomonadota</taxon>
        <taxon>Gammaproteobacteria</taxon>
        <taxon>Oceanospirillales</taxon>
        <taxon>Halomonadaceae</taxon>
        <taxon>Halomonas</taxon>
    </lineage>
</organism>
<dbReference type="Gene3D" id="3.40.1500.10">
    <property type="entry name" value="Coproporphyrinogen III oxidase, aerobic"/>
    <property type="match status" value="1"/>
</dbReference>
<gene>
    <name evidence="11" type="primary">hemF</name>
    <name evidence="12" type="ORF">FHR94_002682</name>
</gene>
<comment type="subunit">
    <text evidence="4 11">Homodimer.</text>
</comment>
<keyword evidence="7 11" id="KW-0350">Heme biosynthesis</keyword>
<evidence type="ECO:0000256" key="10">
    <source>
        <dbReference type="ARBA" id="ARBA00059657"/>
    </source>
</evidence>
<dbReference type="AlphaFoldDB" id="A0A839V6W8"/>
<evidence type="ECO:0000313" key="12">
    <source>
        <dbReference type="EMBL" id="MBB3191423.1"/>
    </source>
</evidence>
<evidence type="ECO:0000256" key="9">
    <source>
        <dbReference type="ARBA" id="ARBA00049102"/>
    </source>
</evidence>
<comment type="function">
    <text evidence="10 11">Involved in the heme biosynthesis. Catalyzes the aerobic oxidative decarboxylation of propionate groups of rings A and B of coproporphyrinogen-III to yield the vinyl groups in protoporphyrinogen-IX.</text>
</comment>
<keyword evidence="5 11" id="KW-0963">Cytoplasm</keyword>
<feature type="binding site" evidence="11">
    <location>
        <position position="98"/>
    </location>
    <ligand>
        <name>a divalent metal cation</name>
        <dbReference type="ChEBI" id="CHEBI:60240"/>
    </ligand>
</feature>
<dbReference type="UniPathway" id="UPA00251">
    <property type="reaction ID" value="UER00322"/>
</dbReference>
<evidence type="ECO:0000256" key="7">
    <source>
        <dbReference type="ARBA" id="ARBA00023133"/>
    </source>
</evidence>
<protein>
    <recommendedName>
        <fullName evidence="11">Oxygen-dependent coproporphyrinogen-III oxidase</fullName>
        <shortName evidence="11">CPO</shortName>
        <shortName evidence="11">Coprogen oxidase</shortName>
        <shortName evidence="11">Coproporphyrinogenase</shortName>
        <ecNumber evidence="11">1.3.3.3</ecNumber>
    </recommendedName>
</protein>
<evidence type="ECO:0000256" key="6">
    <source>
        <dbReference type="ARBA" id="ARBA00023002"/>
    </source>
</evidence>
<feature type="binding site" evidence="11">
    <location>
        <position position="108"/>
    </location>
    <ligand>
        <name>a divalent metal cation</name>
        <dbReference type="ChEBI" id="CHEBI:60240"/>
    </ligand>
</feature>
<comment type="similarity">
    <text evidence="3 11">Belongs to the aerobic coproporphyrinogen-III oxidase family.</text>
</comment>
<evidence type="ECO:0000256" key="1">
    <source>
        <dbReference type="ARBA" id="ARBA00004496"/>
    </source>
</evidence>
<comment type="cofactor">
    <cofactor evidence="11">
        <name>a divalent metal cation</name>
        <dbReference type="ChEBI" id="CHEBI:60240"/>
    </cofactor>
</comment>
<comment type="pathway">
    <text evidence="2 11">Porphyrin-containing compound metabolism; protoporphyrin-IX biosynthesis; protoporphyrinogen-IX from coproporphyrinogen-III (O2 route): step 1/1.</text>
</comment>
<keyword evidence="11" id="KW-0479">Metal-binding</keyword>
<dbReference type="HAMAP" id="MF_00333">
    <property type="entry name" value="Coprogen_oxidas"/>
    <property type="match status" value="1"/>
</dbReference>
<dbReference type="RefSeq" id="WP_183326205.1">
    <property type="nucleotide sequence ID" value="NZ_JACHXP010000013.1"/>
</dbReference>
<dbReference type="InterPro" id="IPR036406">
    <property type="entry name" value="Coprogen_oxidase_aer_sf"/>
</dbReference>
<feature type="binding site" evidence="11">
    <location>
        <begin position="260"/>
        <end position="262"/>
    </location>
    <ligand>
        <name>substrate</name>
    </ligand>
</feature>
<dbReference type="PIRSF" id="PIRSF000166">
    <property type="entry name" value="Coproporphyri_ox"/>
    <property type="match status" value="1"/>
</dbReference>
<evidence type="ECO:0000256" key="5">
    <source>
        <dbReference type="ARBA" id="ARBA00022490"/>
    </source>
</evidence>
<dbReference type="EC" id="1.3.3.3" evidence="11"/>